<protein>
    <submittedName>
        <fullName evidence="3">Uncharacterized protein</fullName>
    </submittedName>
</protein>
<feature type="region of interest" description="Disordered" evidence="1">
    <location>
        <begin position="316"/>
        <end position="339"/>
    </location>
</feature>
<feature type="region of interest" description="Disordered" evidence="1">
    <location>
        <begin position="74"/>
        <end position="96"/>
    </location>
</feature>
<keyword evidence="2" id="KW-1185">Reference proteome</keyword>
<dbReference type="Proteomes" id="UP000046392">
    <property type="component" value="Unplaced"/>
</dbReference>
<feature type="compositionally biased region" description="Low complexity" evidence="1">
    <location>
        <begin position="320"/>
        <end position="338"/>
    </location>
</feature>
<organism evidence="2 3">
    <name type="scientific">Strongyloides papillosus</name>
    <name type="common">Intestinal threadworm</name>
    <dbReference type="NCBI Taxonomy" id="174720"/>
    <lineage>
        <taxon>Eukaryota</taxon>
        <taxon>Metazoa</taxon>
        <taxon>Ecdysozoa</taxon>
        <taxon>Nematoda</taxon>
        <taxon>Chromadorea</taxon>
        <taxon>Rhabditida</taxon>
        <taxon>Tylenchina</taxon>
        <taxon>Panagrolaimomorpha</taxon>
        <taxon>Strongyloidoidea</taxon>
        <taxon>Strongyloididae</taxon>
        <taxon>Strongyloides</taxon>
    </lineage>
</organism>
<reference evidence="3" key="1">
    <citation type="submission" date="2017-02" db="UniProtKB">
        <authorList>
            <consortium name="WormBaseParasite"/>
        </authorList>
    </citation>
    <scope>IDENTIFICATION</scope>
</reference>
<dbReference type="WBParaSite" id="SPAL_0001164200.2">
    <property type="protein sequence ID" value="SPAL_0001164200.2"/>
    <property type="gene ID" value="SPAL_0001164200"/>
</dbReference>
<dbReference type="AlphaFoldDB" id="A0A0N5C0W3"/>
<accession>A0A0N5C0W3</accession>
<evidence type="ECO:0000313" key="3">
    <source>
        <dbReference type="WBParaSite" id="SPAL_0001164200.2"/>
    </source>
</evidence>
<evidence type="ECO:0000313" key="2">
    <source>
        <dbReference type="Proteomes" id="UP000046392"/>
    </source>
</evidence>
<evidence type="ECO:0000256" key="1">
    <source>
        <dbReference type="SAM" id="MobiDB-lite"/>
    </source>
</evidence>
<sequence>MDYSLNNISSTKRRRNFISNMNGDVESNVETNFDSEQLKKLMKEVQELKTIVQSLFDCKKKPDNENILSTLGISNESRKRSATQSSFHPECPPPIAPVQNHISSSLLQFPWSLLQGTIPCASPNNLNLAMMDSLNFDGTSNTTSNISGGRWNSPTLLESVRKIETNSINSGDNSMPDSLNYDGTDITSSTQSNNTHQMLLMMNRNNIQNQNLLSSMSVSQVASDLAKVGTSGSLQQLVQQIQQQQAAAAAVAAVTAATQSQTSPTSQVQTATQHLSSIAPVVTAALTNPSLFFPLSIQSNNNNHLIQNNGRLLTATPHQNNSCGSNSSSSISSISSNNTTPIVVPEKKKQVSDDFVKIIRQNDLSEDRISRIEIPVREALLVDSSFRPSSEQQIIQIVLKNKKVEELEISEVMTQLCKKLAEKRVFGSKLMAQTTVAGPNHSTYNNLPIEGIIYIQHVCRKVLGAKVRSEDEFWDVFRDAMRKLAARCRRVRHARKTKSVLENSISMKKEASSDSSGDSTSDNHLNSSGDSSSTLLLPTLAQIC</sequence>
<feature type="region of interest" description="Disordered" evidence="1">
    <location>
        <begin position="502"/>
        <end position="531"/>
    </location>
</feature>
<name>A0A0N5C0W3_STREA</name>
<proteinExistence type="predicted"/>
<feature type="compositionally biased region" description="Low complexity" evidence="1">
    <location>
        <begin position="513"/>
        <end position="522"/>
    </location>
</feature>
<dbReference type="STRING" id="174720.A0A0N5C0W3"/>